<name>C1F8I8_ACIC5</name>
<dbReference type="OrthoDB" id="121542at2"/>
<evidence type="ECO:0000256" key="2">
    <source>
        <dbReference type="ARBA" id="ARBA00008787"/>
    </source>
</evidence>
<keyword evidence="7" id="KW-0966">Cell projection</keyword>
<feature type="region of interest" description="Disordered" evidence="6">
    <location>
        <begin position="130"/>
        <end position="150"/>
    </location>
</feature>
<proteinExistence type="inferred from homology"/>
<accession>C1F8I8</accession>
<organism evidence="7 8">
    <name type="scientific">Acidobacterium capsulatum (strain ATCC 51196 / DSM 11244 / BCRC 80197 / JCM 7670 / NBRC 15755 / NCIMB 13165 / 161)</name>
    <dbReference type="NCBI Taxonomy" id="240015"/>
    <lineage>
        <taxon>Bacteria</taxon>
        <taxon>Pseudomonadati</taxon>
        <taxon>Acidobacteriota</taxon>
        <taxon>Terriglobia</taxon>
        <taxon>Terriglobales</taxon>
        <taxon>Acidobacteriaceae</taxon>
        <taxon>Acidobacterium</taxon>
    </lineage>
</organism>
<evidence type="ECO:0000256" key="5">
    <source>
        <dbReference type="ARBA" id="ARBA00023186"/>
    </source>
</evidence>
<keyword evidence="3" id="KW-0963">Cytoplasm</keyword>
<gene>
    <name evidence="7" type="primary">fliS</name>
    <name evidence="7" type="ordered locus">ACP_0112</name>
</gene>
<dbReference type="SUPFAM" id="SSF101116">
    <property type="entry name" value="Flagellar export chaperone FliS"/>
    <property type="match status" value="1"/>
</dbReference>
<evidence type="ECO:0000256" key="1">
    <source>
        <dbReference type="ARBA" id="ARBA00004514"/>
    </source>
</evidence>
<keyword evidence="4" id="KW-1005">Bacterial flagellum biogenesis</keyword>
<dbReference type="EMBL" id="CP001472">
    <property type="protein sequence ID" value="ACO33050.1"/>
    <property type="molecule type" value="Genomic_DNA"/>
</dbReference>
<comment type="subcellular location">
    <subcellularLocation>
        <location evidence="1">Cytoplasm</location>
        <location evidence="1">Cytosol</location>
    </subcellularLocation>
</comment>
<keyword evidence="7" id="KW-0282">Flagellum</keyword>
<evidence type="ECO:0000313" key="7">
    <source>
        <dbReference type="EMBL" id="ACO33050.1"/>
    </source>
</evidence>
<dbReference type="Gene3D" id="1.20.120.340">
    <property type="entry name" value="Flagellar protein FliS"/>
    <property type="match status" value="1"/>
</dbReference>
<dbReference type="InParanoid" id="C1F8I8"/>
<dbReference type="GO" id="GO:0044780">
    <property type="term" value="P:bacterial-type flagellum assembly"/>
    <property type="evidence" value="ECO:0007669"/>
    <property type="project" value="InterPro"/>
</dbReference>
<dbReference type="Proteomes" id="UP000002207">
    <property type="component" value="Chromosome"/>
</dbReference>
<evidence type="ECO:0000256" key="6">
    <source>
        <dbReference type="SAM" id="MobiDB-lite"/>
    </source>
</evidence>
<evidence type="ECO:0000256" key="3">
    <source>
        <dbReference type="ARBA" id="ARBA00022490"/>
    </source>
</evidence>
<keyword evidence="7" id="KW-0969">Cilium</keyword>
<dbReference type="AlphaFoldDB" id="C1F8I8"/>
<dbReference type="STRING" id="240015.ACP_0112"/>
<protein>
    <submittedName>
        <fullName evidence="7">Flagellar protein FliS</fullName>
    </submittedName>
</protein>
<dbReference type="PANTHER" id="PTHR34773">
    <property type="entry name" value="FLAGELLAR SECRETION CHAPERONE FLIS"/>
    <property type="match status" value="1"/>
</dbReference>
<sequence>MNYQKEALAGKNPVELIVALYDGMIRFLHEAVAAIERGDTSGRRVAIKRVLDILMHLQSRLRMDVGGTSAQSLSEFYAAIFALCLEGSRLASVKRLEEAMACVRDVREAWNIVARDPEVLRMLEQESQAPQLTHSTLAQEPAMASARWSA</sequence>
<dbReference type="PANTHER" id="PTHR34773:SF1">
    <property type="entry name" value="FLAGELLAR SECRETION CHAPERONE FLIS"/>
    <property type="match status" value="1"/>
</dbReference>
<dbReference type="Pfam" id="PF02561">
    <property type="entry name" value="FliS"/>
    <property type="match status" value="1"/>
</dbReference>
<dbReference type="GO" id="GO:0005829">
    <property type="term" value="C:cytosol"/>
    <property type="evidence" value="ECO:0007669"/>
    <property type="project" value="UniProtKB-SubCell"/>
</dbReference>
<dbReference type="CDD" id="cd16098">
    <property type="entry name" value="FliS"/>
    <property type="match status" value="1"/>
</dbReference>
<keyword evidence="8" id="KW-1185">Reference proteome</keyword>
<reference evidence="7 8" key="1">
    <citation type="journal article" date="2009" name="Appl. Environ. Microbiol.">
        <title>Three genomes from the phylum Acidobacteria provide insight into the lifestyles of these microorganisms in soils.</title>
        <authorList>
            <person name="Ward N.L."/>
            <person name="Challacombe J.F."/>
            <person name="Janssen P.H."/>
            <person name="Henrissat B."/>
            <person name="Coutinho P.M."/>
            <person name="Wu M."/>
            <person name="Xie G."/>
            <person name="Haft D.H."/>
            <person name="Sait M."/>
            <person name="Badger J."/>
            <person name="Barabote R.D."/>
            <person name="Bradley B."/>
            <person name="Brettin T.S."/>
            <person name="Brinkac L.M."/>
            <person name="Bruce D."/>
            <person name="Creasy T."/>
            <person name="Daugherty S.C."/>
            <person name="Davidsen T.M."/>
            <person name="DeBoy R.T."/>
            <person name="Detter J.C."/>
            <person name="Dodson R.J."/>
            <person name="Durkin A.S."/>
            <person name="Ganapathy A."/>
            <person name="Gwinn-Giglio M."/>
            <person name="Han C.S."/>
            <person name="Khouri H."/>
            <person name="Kiss H."/>
            <person name="Kothari S.P."/>
            <person name="Madupu R."/>
            <person name="Nelson K.E."/>
            <person name="Nelson W.C."/>
            <person name="Paulsen I."/>
            <person name="Penn K."/>
            <person name="Ren Q."/>
            <person name="Rosovitz M.J."/>
            <person name="Selengut J.D."/>
            <person name="Shrivastava S."/>
            <person name="Sullivan S.A."/>
            <person name="Tapia R."/>
            <person name="Thompson L.S."/>
            <person name="Watkins K.L."/>
            <person name="Yang Q."/>
            <person name="Yu C."/>
            <person name="Zafar N."/>
            <person name="Zhou L."/>
            <person name="Kuske C.R."/>
        </authorList>
    </citation>
    <scope>NUCLEOTIDE SEQUENCE [LARGE SCALE GENOMIC DNA]</scope>
    <source>
        <strain evidence="8">ATCC 51196 / DSM 11244 / BCRC 80197 / JCM 7670 / NBRC 15755 / NCIMB 13165 / 161</strain>
    </source>
</reference>
<evidence type="ECO:0000256" key="4">
    <source>
        <dbReference type="ARBA" id="ARBA00022795"/>
    </source>
</evidence>
<dbReference type="InterPro" id="IPR003713">
    <property type="entry name" value="FliS"/>
</dbReference>
<dbReference type="KEGG" id="aca:ACP_0112"/>
<comment type="similarity">
    <text evidence="2">Belongs to the FliS family.</text>
</comment>
<dbReference type="eggNOG" id="COG1516">
    <property type="taxonomic scope" value="Bacteria"/>
</dbReference>
<keyword evidence="5" id="KW-0143">Chaperone</keyword>
<evidence type="ECO:0000313" key="8">
    <source>
        <dbReference type="Proteomes" id="UP000002207"/>
    </source>
</evidence>
<dbReference type="GO" id="GO:0071973">
    <property type="term" value="P:bacterial-type flagellum-dependent cell motility"/>
    <property type="evidence" value="ECO:0007669"/>
    <property type="project" value="TreeGrafter"/>
</dbReference>
<dbReference type="InterPro" id="IPR036584">
    <property type="entry name" value="FliS_sf"/>
</dbReference>
<dbReference type="HOGENOM" id="CLU_1736565_0_0_0"/>
<dbReference type="RefSeq" id="WP_012680520.1">
    <property type="nucleotide sequence ID" value="NC_012483.1"/>
</dbReference>